<proteinExistence type="predicted"/>
<sequence length="614" mass="66766">MSSLTSSLAIKMSPSPCVTGTLPPSLIREMTHKEHHVVALLSATLPSSAAPLTDVEVEAHNASASADGAKMRYAVFENAETMRRWTVELQHIPASSDESPAPSWSLSVSDARRLGLTDSAADADVSSSSPDALLSVSGPRYVMLPTTWRETTLTAPVKKEVSGLKGQRKEVSVSVEAEGALLSPVPLVRDDSREVPPVDRSSPQEATANALPASPTEERAYAFSSLQGLSLAALKEKHNALLRRLVEVLAPQRLTVPLIVRKMCTVPSGAADASHVCEVPSNDAEAPPMRYTDADVAAAVEQLTVAHARQPKQRELKSEAYLLMNVDGFADGELRRKAANRAYPALAQQWPASAALLDAMERYVDRDVVMETRKRHPELSAEKNGKVKRKRQRSASSSASDTSSSAASDVEDEKASARTNAPAVATATPSAPAASASAPRHRFESLHEYPKSLARGDLRAWWDGVEGEKVRECLQAATTLSQHHQQPRPQQAQSSSIGGDSPRVRASSGFLSVLPIANAEDVRVLRGQYDALAAAETEMVRRLREYRDTVGELRAWYKEDMCAPQFQAELQCWVQVQEEARTQLTGLFEKLHCVRYGLERDLTDYVHLHALGVL</sequence>
<name>C6K3M0_9TRYP</name>
<reference evidence="2" key="1">
    <citation type="submission" date="2009-05" db="EMBL/GenBank/DDBJ databases">
        <title>The evolution of amastin surface glycoproteins in trypanosomatid parasites.</title>
        <authorList>
            <person name="Jackson A.P."/>
        </authorList>
    </citation>
    <scope>NUCLEOTIDE SEQUENCE</scope>
    <source>
        <strain evidence="2">ATCC 30255</strain>
    </source>
</reference>
<feature type="compositionally biased region" description="Low complexity" evidence="1">
    <location>
        <begin position="394"/>
        <end position="408"/>
    </location>
</feature>
<dbReference type="EMBL" id="GQ153661">
    <property type="protein sequence ID" value="ACS87809.1"/>
    <property type="molecule type" value="Genomic_DNA"/>
</dbReference>
<evidence type="ECO:0000256" key="1">
    <source>
        <dbReference type="SAM" id="MobiDB-lite"/>
    </source>
</evidence>
<feature type="compositionally biased region" description="Low complexity" evidence="1">
    <location>
        <begin position="417"/>
        <end position="438"/>
    </location>
</feature>
<accession>C6K3M0</accession>
<dbReference type="AlphaFoldDB" id="C6K3M0"/>
<gene>
    <name evidence="2" type="ORF">CDFL2E16_08</name>
</gene>
<feature type="compositionally biased region" description="Basic and acidic residues" evidence="1">
    <location>
        <begin position="188"/>
        <end position="197"/>
    </location>
</feature>
<feature type="compositionally biased region" description="Basic and acidic residues" evidence="1">
    <location>
        <begin position="374"/>
        <end position="385"/>
    </location>
</feature>
<feature type="region of interest" description="Disordered" evidence="1">
    <location>
        <begin position="479"/>
        <end position="502"/>
    </location>
</feature>
<feature type="region of interest" description="Disordered" evidence="1">
    <location>
        <begin position="186"/>
        <end position="214"/>
    </location>
</feature>
<feature type="region of interest" description="Disordered" evidence="1">
    <location>
        <begin position="374"/>
        <end position="439"/>
    </location>
</feature>
<protein>
    <submittedName>
        <fullName evidence="2">Uncharacterized protein</fullName>
    </submittedName>
</protein>
<organism evidence="2">
    <name type="scientific">Angomonas deanei</name>
    <dbReference type="NCBI Taxonomy" id="59799"/>
    <lineage>
        <taxon>Eukaryota</taxon>
        <taxon>Discoba</taxon>
        <taxon>Euglenozoa</taxon>
        <taxon>Kinetoplastea</taxon>
        <taxon>Metakinetoplastina</taxon>
        <taxon>Trypanosomatida</taxon>
        <taxon>Trypanosomatidae</taxon>
        <taxon>Strigomonadinae</taxon>
        <taxon>Angomonas</taxon>
    </lineage>
</organism>
<feature type="compositionally biased region" description="Low complexity" evidence="1">
    <location>
        <begin position="481"/>
        <end position="496"/>
    </location>
</feature>
<evidence type="ECO:0000313" key="2">
    <source>
        <dbReference type="EMBL" id="ACS87809.1"/>
    </source>
</evidence>